<gene>
    <name evidence="5" type="ORF">AMJ44_02970</name>
</gene>
<dbReference type="Pfam" id="PF14691">
    <property type="entry name" value="Fer4_20"/>
    <property type="match status" value="1"/>
</dbReference>
<dbReference type="InterPro" id="IPR017900">
    <property type="entry name" value="4Fe4S_Fe_S_CS"/>
</dbReference>
<evidence type="ECO:0000256" key="3">
    <source>
        <dbReference type="ARBA" id="ARBA00023014"/>
    </source>
</evidence>
<dbReference type="Pfam" id="PF12838">
    <property type="entry name" value="Fer4_7"/>
    <property type="match status" value="1"/>
</dbReference>
<dbReference type="InterPro" id="IPR009051">
    <property type="entry name" value="Helical_ferredxn"/>
</dbReference>
<dbReference type="InterPro" id="IPR023753">
    <property type="entry name" value="FAD/NAD-binding_dom"/>
</dbReference>
<dbReference type="Proteomes" id="UP000051861">
    <property type="component" value="Unassembled WGS sequence"/>
</dbReference>
<organism evidence="5 6">
    <name type="scientific">candidate division WOR-1 bacterium DG_54_3</name>
    <dbReference type="NCBI Taxonomy" id="1703775"/>
    <lineage>
        <taxon>Bacteria</taxon>
        <taxon>Bacillati</taxon>
        <taxon>Saganbacteria</taxon>
    </lineage>
</organism>
<dbReference type="GO" id="GO:0046872">
    <property type="term" value="F:metal ion binding"/>
    <property type="evidence" value="ECO:0007669"/>
    <property type="project" value="UniProtKB-KW"/>
</dbReference>
<dbReference type="PATRIC" id="fig|1703775.3.peg.440"/>
<evidence type="ECO:0000259" key="4">
    <source>
        <dbReference type="PROSITE" id="PS51379"/>
    </source>
</evidence>
<dbReference type="Gene3D" id="3.30.70.20">
    <property type="match status" value="1"/>
</dbReference>
<dbReference type="SUPFAM" id="SSF46548">
    <property type="entry name" value="alpha-helical ferredoxin"/>
    <property type="match status" value="1"/>
</dbReference>
<feature type="domain" description="4Fe-4S ferredoxin-type" evidence="4">
    <location>
        <begin position="43"/>
        <end position="73"/>
    </location>
</feature>
<name>A0A0S7Y571_UNCSA</name>
<dbReference type="Pfam" id="PF07992">
    <property type="entry name" value="Pyr_redox_2"/>
    <property type="match status" value="1"/>
</dbReference>
<dbReference type="InterPro" id="IPR028261">
    <property type="entry name" value="DPD_II"/>
</dbReference>
<dbReference type="PRINTS" id="PR00419">
    <property type="entry name" value="ADXRDTASE"/>
</dbReference>
<sequence length="623" mass="69760">MKEKATDKKGSILSPFKAVNYLFRKPLTLRYPFERKEPALRYRGFHLNDWDKCTGCGNCADICPNEAIEMVEIPELKSRPEEGIKNERPKLDYGRCCFCGLCVDICPAGSLRLSRDYFHIHFDTNTFAFFPKDEKTDEEHFLSSEQYSILKASLAHRKENYEGFTSDLEYSLFEPQRVPMPEVPPEERKLSFIEQVIGYSKEEAKAEASRCLECRLCEDACPAHLKISDYIKTVYEDKPDESLRKIFEDNPIPSICGRICMKHCEAACSLSIQGEAVAVRWLKRFVADSIKDYKTTLELRAAEPTGKKVAVIGAGPGGLSIAYFLTLKGHKVVVFDSLPGGGGMMRIGPPLYRLPLEAIDKDVNYIASLGVEFRFNTTAGKDILFEDILKEYDAIYLGIGTTASRSTKVENIDKAHLALPFLQQNKIGSGTKVGKEIIVIGGGNVAMDVAREALRLQHMQYPGEKVITKTVSLEDWDELPATQEEIEDAKAEGIQFNPGWGPKEARVEDGEIKGLLCKKVRSVFDEQGRFNPVFIEEKQMCLEGDMIIEAIGQAPDFSFIPKELLEKLEFTPQRKVKVDRNSMTTISKVFAGGDIVNLNLDAVTAIADAKIAAEGIHKMLCGR</sequence>
<feature type="domain" description="4Fe-4S ferredoxin-type" evidence="4">
    <location>
        <begin position="87"/>
        <end position="116"/>
    </location>
</feature>
<evidence type="ECO:0000256" key="2">
    <source>
        <dbReference type="ARBA" id="ARBA00023004"/>
    </source>
</evidence>
<dbReference type="AlphaFoldDB" id="A0A0S7Y571"/>
<proteinExistence type="predicted"/>
<dbReference type="SUPFAM" id="SSF54862">
    <property type="entry name" value="4Fe-4S ferredoxins"/>
    <property type="match status" value="1"/>
</dbReference>
<dbReference type="EMBL" id="LIZX01000017">
    <property type="protein sequence ID" value="KPJ69683.1"/>
    <property type="molecule type" value="Genomic_DNA"/>
</dbReference>
<dbReference type="InterPro" id="IPR036188">
    <property type="entry name" value="FAD/NAD-bd_sf"/>
</dbReference>
<keyword evidence="3" id="KW-0411">Iron-sulfur</keyword>
<reference evidence="5 6" key="1">
    <citation type="journal article" date="2015" name="Microbiome">
        <title>Genomic resolution of linkages in carbon, nitrogen, and sulfur cycling among widespread estuary sediment bacteria.</title>
        <authorList>
            <person name="Baker B.J."/>
            <person name="Lazar C.S."/>
            <person name="Teske A.P."/>
            <person name="Dick G.J."/>
        </authorList>
    </citation>
    <scope>NUCLEOTIDE SEQUENCE [LARGE SCALE GENOMIC DNA]</scope>
    <source>
        <strain evidence="5">DG_54_3</strain>
    </source>
</reference>
<evidence type="ECO:0000256" key="1">
    <source>
        <dbReference type="ARBA" id="ARBA00022723"/>
    </source>
</evidence>
<dbReference type="PANTHER" id="PTHR42783">
    <property type="entry name" value="GLUTAMATE SYNTHASE [NADPH] SMALL CHAIN"/>
    <property type="match status" value="1"/>
</dbReference>
<keyword evidence="2" id="KW-0408">Iron</keyword>
<feature type="domain" description="4Fe-4S ferredoxin-type" evidence="4">
    <location>
        <begin position="202"/>
        <end position="230"/>
    </location>
</feature>
<dbReference type="GO" id="GO:0051536">
    <property type="term" value="F:iron-sulfur cluster binding"/>
    <property type="evidence" value="ECO:0007669"/>
    <property type="project" value="UniProtKB-KW"/>
</dbReference>
<dbReference type="PROSITE" id="PS00198">
    <property type="entry name" value="4FE4S_FER_1"/>
    <property type="match status" value="3"/>
</dbReference>
<dbReference type="PANTHER" id="PTHR42783:SF3">
    <property type="entry name" value="GLUTAMATE SYNTHASE [NADPH] SMALL CHAIN-RELATED"/>
    <property type="match status" value="1"/>
</dbReference>
<dbReference type="GO" id="GO:0016491">
    <property type="term" value="F:oxidoreductase activity"/>
    <property type="evidence" value="ECO:0007669"/>
    <property type="project" value="InterPro"/>
</dbReference>
<protein>
    <recommendedName>
        <fullName evidence="4">4Fe-4S ferredoxin-type domain-containing protein</fullName>
    </recommendedName>
</protein>
<dbReference type="PROSITE" id="PS51379">
    <property type="entry name" value="4FE4S_FER_2"/>
    <property type="match status" value="3"/>
</dbReference>
<dbReference type="Gene3D" id="1.10.1060.10">
    <property type="entry name" value="Alpha-helical ferredoxin"/>
    <property type="match status" value="1"/>
</dbReference>
<evidence type="ECO:0000313" key="6">
    <source>
        <dbReference type="Proteomes" id="UP000051861"/>
    </source>
</evidence>
<evidence type="ECO:0000313" key="5">
    <source>
        <dbReference type="EMBL" id="KPJ69683.1"/>
    </source>
</evidence>
<dbReference type="Gene3D" id="3.50.50.60">
    <property type="entry name" value="FAD/NAD(P)-binding domain"/>
    <property type="match status" value="2"/>
</dbReference>
<accession>A0A0S7Y571</accession>
<comment type="caution">
    <text evidence="5">The sequence shown here is derived from an EMBL/GenBank/DDBJ whole genome shotgun (WGS) entry which is preliminary data.</text>
</comment>
<dbReference type="InterPro" id="IPR017896">
    <property type="entry name" value="4Fe4S_Fe-S-bd"/>
</dbReference>
<dbReference type="SUPFAM" id="SSF51971">
    <property type="entry name" value="Nucleotide-binding domain"/>
    <property type="match status" value="1"/>
</dbReference>
<keyword evidence="1" id="KW-0479">Metal-binding</keyword>